<feature type="signal peptide" evidence="1">
    <location>
        <begin position="1"/>
        <end position="39"/>
    </location>
</feature>
<organism evidence="2">
    <name type="scientific">Octopus bimaculoides</name>
    <name type="common">California two-spotted octopus</name>
    <dbReference type="NCBI Taxonomy" id="37653"/>
    <lineage>
        <taxon>Eukaryota</taxon>
        <taxon>Metazoa</taxon>
        <taxon>Spiralia</taxon>
        <taxon>Lophotrochozoa</taxon>
        <taxon>Mollusca</taxon>
        <taxon>Cephalopoda</taxon>
        <taxon>Coleoidea</taxon>
        <taxon>Octopodiformes</taxon>
        <taxon>Octopoda</taxon>
        <taxon>Incirrata</taxon>
        <taxon>Octopodidae</taxon>
        <taxon>Octopus</taxon>
    </lineage>
</organism>
<keyword evidence="1" id="KW-0732">Signal</keyword>
<proteinExistence type="predicted"/>
<dbReference type="AlphaFoldDB" id="A0A0L8IH56"/>
<sequence>MQKTARFNCIPSAAITKLGPLKLLVPFLVATLVSAPAKAGIFSTTAERPNENATEYITVDCGRTVTLTSDRAETVVISCVNKSMSFKMDTRKYSSLLFHSPSLLLSVNLYV</sequence>
<protein>
    <submittedName>
        <fullName evidence="2">Uncharacterized protein</fullName>
    </submittedName>
</protein>
<dbReference type="EMBL" id="KQ415722">
    <property type="protein sequence ID" value="KOG00822.1"/>
    <property type="molecule type" value="Genomic_DNA"/>
</dbReference>
<gene>
    <name evidence="2" type="ORF">OCBIM_22031178mg</name>
</gene>
<evidence type="ECO:0000256" key="1">
    <source>
        <dbReference type="SAM" id="SignalP"/>
    </source>
</evidence>
<reference evidence="2" key="1">
    <citation type="submission" date="2015-07" db="EMBL/GenBank/DDBJ databases">
        <title>MeaNS - Measles Nucleotide Surveillance Program.</title>
        <authorList>
            <person name="Tran T."/>
            <person name="Druce J."/>
        </authorList>
    </citation>
    <scope>NUCLEOTIDE SEQUENCE</scope>
    <source>
        <strain evidence="2">UCB-OBI-ISO-001</strain>
        <tissue evidence="2">Gonad</tissue>
    </source>
</reference>
<accession>A0A0L8IH56</accession>
<evidence type="ECO:0000313" key="2">
    <source>
        <dbReference type="EMBL" id="KOG00822.1"/>
    </source>
</evidence>
<feature type="chain" id="PRO_5005584413" evidence="1">
    <location>
        <begin position="40"/>
        <end position="111"/>
    </location>
</feature>
<name>A0A0L8IH56_OCTBM</name>